<feature type="region of interest" description="Disordered" evidence="6">
    <location>
        <begin position="99"/>
        <end position="131"/>
    </location>
</feature>
<keyword evidence="2 7" id="KW-0812">Transmembrane</keyword>
<keyword evidence="5" id="KW-0175">Coiled coil</keyword>
<evidence type="ECO:0000256" key="2">
    <source>
        <dbReference type="ARBA" id="ARBA00022692"/>
    </source>
</evidence>
<reference evidence="10" key="1">
    <citation type="journal article" date="2016" name="Nat. Biotechnol.">
        <title>Sequencing wild and cultivated cassava and related species reveals extensive interspecific hybridization and genetic diversity.</title>
        <authorList>
            <person name="Bredeson J.V."/>
            <person name="Lyons J.B."/>
            <person name="Prochnik S.E."/>
            <person name="Wu G.A."/>
            <person name="Ha C.M."/>
            <person name="Edsinger-Gonzales E."/>
            <person name="Grimwood J."/>
            <person name="Schmutz J."/>
            <person name="Rabbi I.Y."/>
            <person name="Egesi C."/>
            <person name="Nauluvula P."/>
            <person name="Lebot V."/>
            <person name="Ndunguru J."/>
            <person name="Mkamilo G."/>
            <person name="Bart R.S."/>
            <person name="Setter T.L."/>
            <person name="Gleadow R.M."/>
            <person name="Kulakow P."/>
            <person name="Ferguson M.E."/>
            <person name="Rounsley S."/>
            <person name="Rokhsar D.S."/>
        </authorList>
    </citation>
    <scope>NUCLEOTIDE SEQUENCE [LARGE SCALE GENOMIC DNA]</scope>
    <source>
        <strain evidence="10">cv. AM560-2</strain>
    </source>
</reference>
<feature type="compositionally biased region" description="Polar residues" evidence="6">
    <location>
        <begin position="461"/>
        <end position="477"/>
    </location>
</feature>
<dbReference type="GO" id="GO:0016020">
    <property type="term" value="C:membrane"/>
    <property type="evidence" value="ECO:0007669"/>
    <property type="project" value="UniProtKB-SubCell"/>
</dbReference>
<keyword evidence="10" id="KW-1185">Reference proteome</keyword>
<keyword evidence="4 7" id="KW-0472">Membrane</keyword>
<dbReference type="AlphaFoldDB" id="A0A2C9W7K5"/>
<comment type="subcellular location">
    <subcellularLocation>
        <location evidence="1">Membrane</location>
    </subcellularLocation>
</comment>
<evidence type="ECO:0000313" key="10">
    <source>
        <dbReference type="Proteomes" id="UP000091857"/>
    </source>
</evidence>
<feature type="compositionally biased region" description="Basic residues" evidence="6">
    <location>
        <begin position="172"/>
        <end position="187"/>
    </location>
</feature>
<feature type="compositionally biased region" description="Basic and acidic residues" evidence="6">
    <location>
        <begin position="447"/>
        <end position="458"/>
    </location>
</feature>
<feature type="coiled-coil region" evidence="5">
    <location>
        <begin position="339"/>
        <end position="366"/>
    </location>
</feature>
<dbReference type="Proteomes" id="UP000091857">
    <property type="component" value="Chromosome 3"/>
</dbReference>
<feature type="transmembrane region" description="Helical" evidence="7">
    <location>
        <begin position="21"/>
        <end position="46"/>
    </location>
</feature>
<dbReference type="PROSITE" id="PS51775">
    <property type="entry name" value="GTD_BINDING"/>
    <property type="match status" value="1"/>
</dbReference>
<dbReference type="Pfam" id="PF04576">
    <property type="entry name" value="Zein-binding"/>
    <property type="match status" value="1"/>
</dbReference>
<gene>
    <name evidence="9" type="ORF">MANES_03G147900v8</name>
</gene>
<name>A0A2C9W7K5_MANES</name>
<organism evidence="9 10">
    <name type="scientific">Manihot esculenta</name>
    <name type="common">Cassava</name>
    <name type="synonym">Jatropha manihot</name>
    <dbReference type="NCBI Taxonomy" id="3983"/>
    <lineage>
        <taxon>Eukaryota</taxon>
        <taxon>Viridiplantae</taxon>
        <taxon>Streptophyta</taxon>
        <taxon>Embryophyta</taxon>
        <taxon>Tracheophyta</taxon>
        <taxon>Spermatophyta</taxon>
        <taxon>Magnoliopsida</taxon>
        <taxon>eudicotyledons</taxon>
        <taxon>Gunneridae</taxon>
        <taxon>Pentapetalae</taxon>
        <taxon>rosids</taxon>
        <taxon>fabids</taxon>
        <taxon>Malpighiales</taxon>
        <taxon>Euphorbiaceae</taxon>
        <taxon>Crotonoideae</taxon>
        <taxon>Manihoteae</taxon>
        <taxon>Manihot</taxon>
    </lineage>
</organism>
<proteinExistence type="predicted"/>
<feature type="domain" description="GTD-binding" evidence="8">
    <location>
        <begin position="305"/>
        <end position="403"/>
    </location>
</feature>
<evidence type="ECO:0000256" key="5">
    <source>
        <dbReference type="SAM" id="Coils"/>
    </source>
</evidence>
<feature type="region of interest" description="Disordered" evidence="6">
    <location>
        <begin position="550"/>
        <end position="584"/>
    </location>
</feature>
<dbReference type="PANTHER" id="PTHR31422">
    <property type="entry name" value="BNAANNG28530D PROTEIN"/>
    <property type="match status" value="1"/>
</dbReference>
<dbReference type="GO" id="GO:0080115">
    <property type="term" value="F:myosin XI tail binding"/>
    <property type="evidence" value="ECO:0007669"/>
    <property type="project" value="UniProtKB-ARBA"/>
</dbReference>
<evidence type="ECO:0000256" key="3">
    <source>
        <dbReference type="ARBA" id="ARBA00022989"/>
    </source>
</evidence>
<evidence type="ECO:0000256" key="4">
    <source>
        <dbReference type="ARBA" id="ARBA00023136"/>
    </source>
</evidence>
<dbReference type="EMBL" id="CM004389">
    <property type="protein sequence ID" value="OAY55362.1"/>
    <property type="molecule type" value="Genomic_DNA"/>
</dbReference>
<dbReference type="PANTHER" id="PTHR31422:SF49">
    <property type="entry name" value="GTD-BINDING DOMAIN-CONTAINING PROTEIN"/>
    <property type="match status" value="1"/>
</dbReference>
<dbReference type="OrthoDB" id="1933744at2759"/>
<feature type="region of interest" description="Disordered" evidence="6">
    <location>
        <begin position="207"/>
        <end position="238"/>
    </location>
</feature>
<sequence>MPCHEIRRWTFSELVGAFLDLSITFLLLCASSLAYFAFKFLSLFGLSLPCPCKSFSAIPDDNNNNKICLQTRLLNSPLQKISTTQCSLKSKFPFSPIGNDLQSNFNKENDRNDDKHEGVGSEDEVSCISSSERRRNNFTGGDLAKLKEKSFVMGTVNFPEVKEGRYELKGKSVTRHRSRNGLRRRRKGSFDHNGKLPWVPSYKSLLSDADTSRSAPSRLSNSDEDTGKDGNDPADFEGESACDVNDCEILDGKEAPVDIGSKRKFSDGFELNESVDENEPIYENASIVDELNSHGDPGSDCNAKSTIRLLEQALEEEHAARAVLYIELEKERTAAATAADEAMAMILRLQEEKASLEMEAIQCQRIIEEKYAYDAEEMNILKEILVRREREKYYLEKEVEAYRQIISGNEQFDEEMYGVPATKGEITLYSSDEDSMLMMPQMNTSDSTDKEEKTEKGNWKNLPSTKLSEDNNSSNQMGIPIPETDEERKAQKINATSKLNLSKITPPRNLHEKAIDNKESEEGDIHDIHVIDDQATVYKQVMRDKNKQLSTNASANSKNPNIPIGLPPTGSSRSRSSRSEMRRKSMSAFDIERYKIDSEISWLREKLKFVQEGREKLHFTKGNKEREKVQLQIVEDIISQLREIRQLTEPGKAARRASLPPLTSNVMSKKRRWRSGPLLVEGSV</sequence>
<evidence type="ECO:0000256" key="7">
    <source>
        <dbReference type="SAM" id="Phobius"/>
    </source>
</evidence>
<accession>A0A2C9W7K5</accession>
<feature type="compositionally biased region" description="Basic and acidic residues" evidence="6">
    <location>
        <begin position="107"/>
        <end position="119"/>
    </location>
</feature>
<comment type="caution">
    <text evidence="9">The sequence shown here is derived from an EMBL/GenBank/DDBJ whole genome shotgun (WGS) entry which is preliminary data.</text>
</comment>
<feature type="region of interest" description="Disordered" evidence="6">
    <location>
        <begin position="439"/>
        <end position="488"/>
    </location>
</feature>
<feature type="region of interest" description="Disordered" evidence="6">
    <location>
        <begin position="649"/>
        <end position="670"/>
    </location>
</feature>
<feature type="compositionally biased region" description="Polar residues" evidence="6">
    <location>
        <begin position="550"/>
        <end position="560"/>
    </location>
</feature>
<evidence type="ECO:0000259" key="8">
    <source>
        <dbReference type="PROSITE" id="PS51775"/>
    </source>
</evidence>
<dbReference type="Gramene" id="Manes.03G147900.1.v8.1">
    <property type="protein sequence ID" value="Manes.03G147900.1.v8.1.CDS"/>
    <property type="gene ID" value="Manes.03G147900.v8.1"/>
</dbReference>
<dbReference type="InterPro" id="IPR007656">
    <property type="entry name" value="GTD-bd"/>
</dbReference>
<evidence type="ECO:0000256" key="6">
    <source>
        <dbReference type="SAM" id="MobiDB-lite"/>
    </source>
</evidence>
<keyword evidence="3 7" id="KW-1133">Transmembrane helix</keyword>
<evidence type="ECO:0000256" key="1">
    <source>
        <dbReference type="ARBA" id="ARBA00004370"/>
    </source>
</evidence>
<evidence type="ECO:0000313" key="9">
    <source>
        <dbReference type="EMBL" id="OAY55362.1"/>
    </source>
</evidence>
<feature type="region of interest" description="Disordered" evidence="6">
    <location>
        <begin position="169"/>
        <end position="190"/>
    </location>
</feature>
<dbReference type="STRING" id="3983.A0A2C9W7K5"/>
<protein>
    <recommendedName>
        <fullName evidence="8">GTD-binding domain-containing protein</fullName>
    </recommendedName>
</protein>